<feature type="region of interest" description="Disordered" evidence="1">
    <location>
        <begin position="31"/>
        <end position="122"/>
    </location>
</feature>
<dbReference type="EMBL" id="CP021112">
    <property type="protein sequence ID" value="ARQ00779.1"/>
    <property type="molecule type" value="Genomic_DNA"/>
</dbReference>
<dbReference type="STRING" id="1235591.CAK95_18065"/>
<accession>A0A1W6ZTN6</accession>
<feature type="compositionally biased region" description="Basic and acidic residues" evidence="1">
    <location>
        <begin position="58"/>
        <end position="89"/>
    </location>
</feature>
<dbReference type="RefSeq" id="WP_086089175.1">
    <property type="nucleotide sequence ID" value="NZ_CP021112.1"/>
</dbReference>
<feature type="compositionally biased region" description="Polar residues" evidence="1">
    <location>
        <begin position="45"/>
        <end position="55"/>
    </location>
</feature>
<organism evidence="2 3">
    <name type="scientific">Pseudorhodoplanes sinuspersici</name>
    <dbReference type="NCBI Taxonomy" id="1235591"/>
    <lineage>
        <taxon>Bacteria</taxon>
        <taxon>Pseudomonadati</taxon>
        <taxon>Pseudomonadota</taxon>
        <taxon>Alphaproteobacteria</taxon>
        <taxon>Hyphomicrobiales</taxon>
        <taxon>Pseudorhodoplanes</taxon>
    </lineage>
</organism>
<dbReference type="Proteomes" id="UP000194137">
    <property type="component" value="Chromosome"/>
</dbReference>
<gene>
    <name evidence="2" type="ORF">CAK95_18065</name>
</gene>
<evidence type="ECO:0000313" key="2">
    <source>
        <dbReference type="EMBL" id="ARQ00779.1"/>
    </source>
</evidence>
<dbReference type="OrthoDB" id="9915915at2"/>
<name>A0A1W6ZTN6_9HYPH</name>
<sequence length="122" mass="13774">MGPPAALPWAANVTAEVTFRSGIRQSLKFDTLPSGTSHGPGAFSNRGNFIGSSRTAIKIHDDEHERAMNDPETPEKHRQTDQREAESNRNTRMPFDISDLRRLPTATDDDPPYRNWWVGDER</sequence>
<keyword evidence="3" id="KW-1185">Reference proteome</keyword>
<reference evidence="2 3" key="1">
    <citation type="submission" date="2017-05" db="EMBL/GenBank/DDBJ databases">
        <title>Full genome sequence of Pseudorhodoplanes sinuspersici.</title>
        <authorList>
            <person name="Dastgheib S.M.M."/>
            <person name="Shavandi M."/>
            <person name="Tirandaz H."/>
        </authorList>
    </citation>
    <scope>NUCLEOTIDE SEQUENCE [LARGE SCALE GENOMIC DNA]</scope>
    <source>
        <strain evidence="2 3">RIPI110</strain>
    </source>
</reference>
<dbReference type="KEGG" id="psin:CAK95_18065"/>
<protein>
    <submittedName>
        <fullName evidence="2">Uncharacterized protein</fullName>
    </submittedName>
</protein>
<dbReference type="AlphaFoldDB" id="A0A1W6ZTN6"/>
<proteinExistence type="predicted"/>
<evidence type="ECO:0000256" key="1">
    <source>
        <dbReference type="SAM" id="MobiDB-lite"/>
    </source>
</evidence>
<evidence type="ECO:0000313" key="3">
    <source>
        <dbReference type="Proteomes" id="UP000194137"/>
    </source>
</evidence>